<accession>A0A0W8E8X2</accession>
<dbReference type="SMART" id="SM00411">
    <property type="entry name" value="BHL"/>
    <property type="match status" value="1"/>
</dbReference>
<organism evidence="2">
    <name type="scientific">hydrocarbon metagenome</name>
    <dbReference type="NCBI Taxonomy" id="938273"/>
    <lineage>
        <taxon>unclassified sequences</taxon>
        <taxon>metagenomes</taxon>
        <taxon>ecological metagenomes</taxon>
    </lineage>
</organism>
<dbReference type="GO" id="GO:0030527">
    <property type="term" value="F:structural constituent of chromatin"/>
    <property type="evidence" value="ECO:0007669"/>
    <property type="project" value="InterPro"/>
</dbReference>
<proteinExistence type="predicted"/>
<dbReference type="PANTHER" id="PTHR33175:SF3">
    <property type="entry name" value="DNA-BINDING PROTEIN HU-BETA"/>
    <property type="match status" value="1"/>
</dbReference>
<evidence type="ECO:0000313" key="2">
    <source>
        <dbReference type="EMBL" id="KUG05082.1"/>
    </source>
</evidence>
<dbReference type="PROSITE" id="PS00045">
    <property type="entry name" value="HISTONE_LIKE"/>
    <property type="match status" value="1"/>
</dbReference>
<dbReference type="InterPro" id="IPR010992">
    <property type="entry name" value="IHF-like_DNA-bd_dom_sf"/>
</dbReference>
<keyword evidence="1 2" id="KW-0238">DNA-binding</keyword>
<reference evidence="2" key="1">
    <citation type="journal article" date="2015" name="Proc. Natl. Acad. Sci. U.S.A.">
        <title>Networks of energetic and metabolic interactions define dynamics in microbial communities.</title>
        <authorList>
            <person name="Embree M."/>
            <person name="Liu J.K."/>
            <person name="Al-Bassam M.M."/>
            <person name="Zengler K."/>
        </authorList>
    </citation>
    <scope>NUCLEOTIDE SEQUENCE</scope>
</reference>
<gene>
    <name evidence="2" type="ORF">ASZ90_017571</name>
</gene>
<dbReference type="Gene3D" id="4.10.520.10">
    <property type="entry name" value="IHF-like DNA-binding proteins"/>
    <property type="match status" value="1"/>
</dbReference>
<dbReference type="InterPro" id="IPR000119">
    <property type="entry name" value="Hist_DNA-bd"/>
</dbReference>
<evidence type="ECO:0000256" key="1">
    <source>
        <dbReference type="ARBA" id="ARBA00023125"/>
    </source>
</evidence>
<protein>
    <submittedName>
        <fullName evidence="2">Dna-binding protein hbsu</fullName>
    </submittedName>
</protein>
<dbReference type="PRINTS" id="PR01727">
    <property type="entry name" value="DNABINDINGHU"/>
</dbReference>
<dbReference type="GO" id="GO:0003677">
    <property type="term" value="F:DNA binding"/>
    <property type="evidence" value="ECO:0007669"/>
    <property type="project" value="UniProtKB-KW"/>
</dbReference>
<dbReference type="SUPFAM" id="SSF47729">
    <property type="entry name" value="IHF-like DNA-binding proteins"/>
    <property type="match status" value="1"/>
</dbReference>
<dbReference type="EMBL" id="LNQE01001831">
    <property type="protein sequence ID" value="KUG05082.1"/>
    <property type="molecule type" value="Genomic_DNA"/>
</dbReference>
<dbReference type="PANTHER" id="PTHR33175">
    <property type="entry name" value="DNA-BINDING PROTEIN HU"/>
    <property type="match status" value="1"/>
</dbReference>
<dbReference type="CDD" id="cd13831">
    <property type="entry name" value="HU"/>
    <property type="match status" value="1"/>
</dbReference>
<sequence length="90" mass="9927">MNKNGLIDAIATQLSKSKDGTEAFINTFIDVVSAEIARGNRVQLTGFGTFERRLQTAREGRNPRTGESLQIPAKYHPVFKAGKAFKDLCN</sequence>
<dbReference type="Pfam" id="PF00216">
    <property type="entry name" value="Bac_DNA_binding"/>
    <property type="match status" value="1"/>
</dbReference>
<name>A0A0W8E8X2_9ZZZZ</name>
<comment type="caution">
    <text evidence="2">The sequence shown here is derived from an EMBL/GenBank/DDBJ whole genome shotgun (WGS) entry which is preliminary data.</text>
</comment>
<dbReference type="InterPro" id="IPR020816">
    <property type="entry name" value="Histone-like_DNA-bd_CS"/>
</dbReference>
<dbReference type="AlphaFoldDB" id="A0A0W8E8X2"/>